<feature type="signal peptide" evidence="3">
    <location>
        <begin position="1"/>
        <end position="19"/>
    </location>
</feature>
<name>A0A0D2L891_9CHLO</name>
<feature type="chain" id="PRO_5002246748" evidence="3">
    <location>
        <begin position="20"/>
        <end position="371"/>
    </location>
</feature>
<accession>A0A0D2L891</accession>
<protein>
    <submittedName>
        <fullName evidence="4">Uncharacterized protein</fullName>
    </submittedName>
</protein>
<feature type="region of interest" description="Disordered" evidence="1">
    <location>
        <begin position="293"/>
        <end position="352"/>
    </location>
</feature>
<dbReference type="EMBL" id="KK100924">
    <property type="protein sequence ID" value="KIZ03054.1"/>
    <property type="molecule type" value="Genomic_DNA"/>
</dbReference>
<evidence type="ECO:0000313" key="5">
    <source>
        <dbReference type="Proteomes" id="UP000054498"/>
    </source>
</evidence>
<evidence type="ECO:0000256" key="1">
    <source>
        <dbReference type="SAM" id="MobiDB-lite"/>
    </source>
</evidence>
<proteinExistence type="predicted"/>
<keyword evidence="5" id="KW-1185">Reference proteome</keyword>
<evidence type="ECO:0000256" key="3">
    <source>
        <dbReference type="SAM" id="SignalP"/>
    </source>
</evidence>
<evidence type="ECO:0000256" key="2">
    <source>
        <dbReference type="SAM" id="Phobius"/>
    </source>
</evidence>
<dbReference type="Proteomes" id="UP000054498">
    <property type="component" value="Unassembled WGS sequence"/>
</dbReference>
<dbReference type="KEGG" id="mng:MNEG_4907"/>
<dbReference type="RefSeq" id="XP_013902073.1">
    <property type="nucleotide sequence ID" value="XM_014046619.1"/>
</dbReference>
<feature type="compositionally biased region" description="Gly residues" evidence="1">
    <location>
        <begin position="304"/>
        <end position="318"/>
    </location>
</feature>
<keyword evidence="2" id="KW-1133">Transmembrane helix</keyword>
<evidence type="ECO:0000313" key="4">
    <source>
        <dbReference type="EMBL" id="KIZ03054.1"/>
    </source>
</evidence>
<sequence>MCCLKVVFLALLLTCSAGAIPVEDGEQLREAVASLATPGPNVVWDLSGSLSIAEAGPAPTRVARNVTLRGAGPPNATEISLYGWVSMWQLAPGVVVTLENLTLSNLALRPPDAPTPPPSNLSVFTFPLWFFETNRSVSQLVVRGCNLIIPYDEFICLQHVFFEASVDSPSYVVDMFYYFELLLRDFTNNAQAVLRPPGSVSITTGRGLGVSLTDVNLEYHPNKFPLISNRSRITSSNPWVSVGGSSAPQGGGGGGTPLPAWAVALTVLAAALLLVAVAGGAWVVARRVLPPRRGAAGPAAPKAGAGGGAGSKGAGSIGRRGRCPADSDGALESAMEDGLLGPADAPRPPAAALARVRRSTLPVIGPPRDKC</sequence>
<keyword evidence="2" id="KW-0812">Transmembrane</keyword>
<feature type="transmembrane region" description="Helical" evidence="2">
    <location>
        <begin position="258"/>
        <end position="284"/>
    </location>
</feature>
<gene>
    <name evidence="4" type="ORF">MNEG_4907</name>
</gene>
<dbReference type="AlphaFoldDB" id="A0A0D2L891"/>
<keyword evidence="2" id="KW-0472">Membrane</keyword>
<keyword evidence="3" id="KW-0732">Signal</keyword>
<feature type="compositionally biased region" description="Low complexity" evidence="1">
    <location>
        <begin position="293"/>
        <end position="303"/>
    </location>
</feature>
<reference evidence="4 5" key="1">
    <citation type="journal article" date="2013" name="BMC Genomics">
        <title>Reconstruction of the lipid metabolism for the microalga Monoraphidium neglectum from its genome sequence reveals characteristics suitable for biofuel production.</title>
        <authorList>
            <person name="Bogen C."/>
            <person name="Al-Dilaimi A."/>
            <person name="Albersmeier A."/>
            <person name="Wichmann J."/>
            <person name="Grundmann M."/>
            <person name="Rupp O."/>
            <person name="Lauersen K.J."/>
            <person name="Blifernez-Klassen O."/>
            <person name="Kalinowski J."/>
            <person name="Goesmann A."/>
            <person name="Mussgnug J.H."/>
            <person name="Kruse O."/>
        </authorList>
    </citation>
    <scope>NUCLEOTIDE SEQUENCE [LARGE SCALE GENOMIC DNA]</scope>
    <source>
        <strain evidence="4 5">SAG 48.87</strain>
    </source>
</reference>
<organism evidence="4 5">
    <name type="scientific">Monoraphidium neglectum</name>
    <dbReference type="NCBI Taxonomy" id="145388"/>
    <lineage>
        <taxon>Eukaryota</taxon>
        <taxon>Viridiplantae</taxon>
        <taxon>Chlorophyta</taxon>
        <taxon>core chlorophytes</taxon>
        <taxon>Chlorophyceae</taxon>
        <taxon>CS clade</taxon>
        <taxon>Sphaeropleales</taxon>
        <taxon>Selenastraceae</taxon>
        <taxon>Monoraphidium</taxon>
    </lineage>
</organism>
<dbReference type="GeneID" id="25737784"/>